<reference evidence="1 2" key="1">
    <citation type="submission" date="2018-01" db="EMBL/GenBank/DDBJ databases">
        <authorList>
            <person name="Gaut B.S."/>
            <person name="Morton B.R."/>
            <person name="Clegg M.T."/>
            <person name="Duvall M.R."/>
        </authorList>
    </citation>
    <scope>NUCLEOTIDE SEQUENCE [LARGE SCALE GENOMIC DNA]</scope>
    <source>
        <strain evidence="1">GP69</strain>
    </source>
</reference>
<sequence length="197" mass="22585">MSNLYIASDYKNVIIDLLIKNKDFISLMNPPPSPHKDISTVEMLLGGQWFINGQKYEEQGQIFDYNFVDDTTTEEKTFVFVETDIDSINQNLFIHFNLYICAFTAKSLVRITDNTIPSINDVEMMGCNAGHYGNRVDILCDVIDRIINGNRKIKGIGDVKPAESGFCVIYTPNNKYYGKRLKYTISNLNEMEYECEN</sequence>
<dbReference type="OrthoDB" id="2037529at2"/>
<organism evidence="1 2">
    <name type="scientific">Acetatifactor muris</name>
    <dbReference type="NCBI Taxonomy" id="879566"/>
    <lineage>
        <taxon>Bacteria</taxon>
        <taxon>Bacillati</taxon>
        <taxon>Bacillota</taxon>
        <taxon>Clostridia</taxon>
        <taxon>Lachnospirales</taxon>
        <taxon>Lachnospiraceae</taxon>
        <taxon>Acetatifactor</taxon>
    </lineage>
</organism>
<accession>A0A2K4ZP71</accession>
<proteinExistence type="predicted"/>
<evidence type="ECO:0000313" key="2">
    <source>
        <dbReference type="Proteomes" id="UP000236311"/>
    </source>
</evidence>
<gene>
    <name evidence="1" type="ORF">AMURIS_04974</name>
</gene>
<dbReference type="AlphaFoldDB" id="A0A2K4ZP71"/>
<dbReference type="EMBL" id="OFSM01000042">
    <property type="protein sequence ID" value="SOY32216.1"/>
    <property type="molecule type" value="Genomic_DNA"/>
</dbReference>
<name>A0A2K4ZP71_9FIRM</name>
<evidence type="ECO:0000313" key="1">
    <source>
        <dbReference type="EMBL" id="SOY32216.1"/>
    </source>
</evidence>
<dbReference type="RefSeq" id="WP_103242184.1">
    <property type="nucleotide sequence ID" value="NZ_JANJZD010000047.1"/>
</dbReference>
<dbReference type="Proteomes" id="UP000236311">
    <property type="component" value="Unassembled WGS sequence"/>
</dbReference>
<protein>
    <submittedName>
        <fullName evidence="1">Uncharacterized protein</fullName>
    </submittedName>
</protein>
<keyword evidence="2" id="KW-1185">Reference proteome</keyword>